<dbReference type="CDD" id="cd00176">
    <property type="entry name" value="SPEC"/>
    <property type="match status" value="3"/>
</dbReference>
<dbReference type="InterPro" id="IPR001849">
    <property type="entry name" value="PH_domain"/>
</dbReference>
<proteinExistence type="inferred from homology"/>
<dbReference type="InterPro" id="IPR011993">
    <property type="entry name" value="PH-like_dom_sf"/>
</dbReference>
<dbReference type="SMART" id="SM00150">
    <property type="entry name" value="SPEC"/>
    <property type="match status" value="6"/>
</dbReference>
<feature type="compositionally biased region" description="Low complexity" evidence="6">
    <location>
        <begin position="1329"/>
        <end position="1341"/>
    </location>
</feature>
<evidence type="ECO:0000256" key="2">
    <source>
        <dbReference type="ARBA" id="ARBA00022467"/>
    </source>
</evidence>
<feature type="region of interest" description="Disordered" evidence="6">
    <location>
        <begin position="68"/>
        <end position="104"/>
    </location>
</feature>
<keyword evidence="5" id="KW-0175">Coiled coil</keyword>
<feature type="compositionally biased region" description="Basic residues" evidence="6">
    <location>
        <begin position="1368"/>
        <end position="1386"/>
    </location>
</feature>
<evidence type="ECO:0000256" key="4">
    <source>
        <dbReference type="ARBA" id="ARBA00023203"/>
    </source>
</evidence>
<dbReference type="GO" id="GO:0003779">
    <property type="term" value="F:actin binding"/>
    <property type="evidence" value="ECO:0007669"/>
    <property type="project" value="UniProtKB-KW"/>
</dbReference>
<evidence type="ECO:0000256" key="5">
    <source>
        <dbReference type="SAM" id="Coils"/>
    </source>
</evidence>
<feature type="region of interest" description="Disordered" evidence="6">
    <location>
        <begin position="1188"/>
        <end position="1259"/>
    </location>
</feature>
<dbReference type="Pfam" id="PF00169">
    <property type="entry name" value="PH"/>
    <property type="match status" value="1"/>
</dbReference>
<dbReference type="FunCoup" id="A0A6J2V741">
    <property type="interactions" value="4"/>
</dbReference>
<dbReference type="Gene3D" id="2.30.29.30">
    <property type="entry name" value="Pleckstrin-homology domain (PH domain)/Phosphotyrosine-binding domain (PTB)"/>
    <property type="match status" value="1"/>
</dbReference>
<comment type="similarity">
    <text evidence="1">Belongs to the spectrin family.</text>
</comment>
<feature type="region of interest" description="Disordered" evidence="6">
    <location>
        <begin position="591"/>
        <end position="652"/>
    </location>
</feature>
<evidence type="ECO:0000313" key="9">
    <source>
        <dbReference type="RefSeq" id="XP_030628129.1"/>
    </source>
</evidence>
<evidence type="ECO:0000313" key="8">
    <source>
        <dbReference type="Proteomes" id="UP000504632"/>
    </source>
</evidence>
<dbReference type="SMART" id="SM00233">
    <property type="entry name" value="PH"/>
    <property type="match status" value="1"/>
</dbReference>
<dbReference type="CTD" id="101929726"/>
<dbReference type="FunFam" id="2.30.29.30:FF:000024">
    <property type="entry name" value="Spectrin beta chain"/>
    <property type="match status" value="1"/>
</dbReference>
<dbReference type="InterPro" id="IPR001605">
    <property type="entry name" value="PH_dom-spectrin-type"/>
</dbReference>
<feature type="coiled-coil region" evidence="5">
    <location>
        <begin position="995"/>
        <end position="1022"/>
    </location>
</feature>
<feature type="coiled-coil region" evidence="5">
    <location>
        <begin position="352"/>
        <end position="415"/>
    </location>
</feature>
<dbReference type="GO" id="GO:0005543">
    <property type="term" value="F:phospholipid binding"/>
    <property type="evidence" value="ECO:0007669"/>
    <property type="project" value="InterPro"/>
</dbReference>
<dbReference type="Pfam" id="PF00435">
    <property type="entry name" value="Spectrin"/>
    <property type="match status" value="3"/>
</dbReference>
<evidence type="ECO:0000256" key="1">
    <source>
        <dbReference type="ARBA" id="ARBA00006826"/>
    </source>
</evidence>
<keyword evidence="8" id="KW-1185">Reference proteome</keyword>
<dbReference type="Proteomes" id="UP000504632">
    <property type="component" value="Chromosome 4"/>
</dbReference>
<feature type="compositionally biased region" description="Basic and acidic residues" evidence="6">
    <location>
        <begin position="80"/>
        <end position="92"/>
    </location>
</feature>
<dbReference type="SUPFAM" id="SSF46966">
    <property type="entry name" value="Spectrin repeat"/>
    <property type="match status" value="4"/>
</dbReference>
<evidence type="ECO:0000256" key="6">
    <source>
        <dbReference type="SAM" id="MobiDB-lite"/>
    </source>
</evidence>
<reference evidence="9" key="1">
    <citation type="submission" date="2025-08" db="UniProtKB">
        <authorList>
            <consortium name="RefSeq"/>
        </authorList>
    </citation>
    <scope>IDENTIFICATION</scope>
</reference>
<sequence length="2329" mass="262089">MSESIVRKIQPFTIGTKLSVPAVSKCPDFTESFLPSRTLDNCKLRHNLNDQVSLYLSRTQVRSSDRHFLPEATRASPAKCHQEEMAEEDRLNRNAASPTAASRSIRKITISSTMDSTRYKLSQGSELPKMKISSNSENINNNNNISTSNPKLPRIVGVSCENKPSSHFKVLLRKDTNNEKQVNHTHMSALPLGRDKYPSVHQTPVFKACSPKRDLLKGNSSPCEPKDVPKGSNITSADSDLCFTQQSAVFNREISQAEAWIKGKLQDLKEGCNIQKCPLKDWEEVSQTLQRDLKDFENTLIQLNQMGEQLMCKLNPTSDLVKKQLSQLRDQWQTLKQTAANQSKALGGARSLQEFNTKVDRLEAWMKEKEEEQSLTNLLRENVDKMQLTRRILDLKQDEQLYRTLHEEINQLALKLEKQGKTESKNISTRRKHINKMWLKVQSLLKDYHENLQLALEVSSFYQQADNIVCSINNMRKSLSETQSQENGGDGEIRDIASQIMMLDVSVSQLSNLHPALAVRVTQKQAEVKDCWALLQKSLRTEKPAQPHSSSHFTREDGDPMTPSVEPQCNVGIEPQRIMGKDVKEEQNRLKGFVGGRESGNTRKPSDGQEETPPITDKNLASDVIERHQMEGERKEKVETQPGATVEDGHPRLHTQLQKFTVSADKTLSWLKDNVAIATRICCTSSPNSLETAKRCQAALQQDILSNRARIEVVKREGRSLVRAQHPGSAKIEEFLCQLEILWEELKRRHQKNSLVLQGSEELNYRAVRTLQALGSLEAWLEAVELSIRQSSLVGDPESMSVAEQESSLLEREMAARALELRSLREEVDTLSGQRHLHTELLPARMEEVEKKYHKVQNVLCQQSSKLQDTRMLTEFLERVELEESHYSTIGQPLCSEIEPSLLALRGGGRSEPLIESIGDPVEELTEAVEMLNDTARERGRTLSHDHSIQELISRHASVSARIEKCVRRCAELAVDVLEMEREMAVRCEPERSDLDGLQLQHDQIETDYHALMAEVKAMENLAARLADLCPERVYVLGVEVQGTLQAWIELGKSVEENRDRLRQFEQLRHFFRNYLAMISWTEDTRSCIFSESALLHGRDNQEPLADILDQQIEQKFEEFDELAAAGKKLIDEEHHLTKMIKERMEELRSMLGWILVHWRNQKDQWITRRRTIEPQVDAIYSEATVCTPPSLQDSQRSAKEAVSEDVQKTPGSPPPSGVEDAWQLDDGYEVMSSISPRSNDSTSATEEPSSPYLVLKEPSTPLGGTVNLILSFNSAGDSQLQVQNPVRKEEVEAQEPVHRVSTYLHVKDNMAVSPVYESITLPRLKTQSPTYTSSGSASSPHGHRLQMSPNFLQTLPKNSTTSIFSSLKRKSKKRKKKRDARRHTIQRIMGEEPSDGSAPPSEYEPVSYDTHTWPLKDRKKRKSKNSKRPELLDYVRNPLNKDIDAECTGDLNSTALFTQEKKPAIGPTPPSGHVKNHCRFLSLGSVLSFDLPKDMSLIPSIQDVITIGPTETRRTDAQHQNPNAEKPAALSTFKLARSPPTRKEEECKPSSQSDVTFKIDHHGTHTIHVDAISIAEDDFPPPPPPVAEDFSFEENQTTSVSDLTKVQPQCLSGINRLHEEDEHEWNETATKLVCSEDHPNDTPNSPTNKRCKENSSPAISSHCTTTTEVIHICPSAHTLIQDLNGHEYHKTLKPACTQQEQESPLVSQSHSSHIVLNFKANGREDSVDSGHSSSGSFKLCGEAPYLDTTDYPPPRRALGRLVSMEMTNGPRESDCPKPKNEASRITDTVHPDHQQFEQEEEELEDIWNHSNSYRQSMCSDIMYEGYQSELEASTPPGEAREPSPKEQAVLYRNLVTASAPNLLVAEFRLPPHIQSMLGYGKEPSPNEEVGPLGKGERRSWAAFPLKDQSCRQAALVNETASDSVKLPEVEDQQKYIYHYREQEEEEEEHEEEVVEEGCTGGLKDQSMSLLSVHMGLDRSLHATDMQGQRITTGGHSSTINDKSDFPSMEGTLERKHKLQLGGKKAPCRTWNSYHAVLYRQTLCFYQDRKDTLGSSVTSLPLNLCGAECTPVPEYTKKPNCFSLRLHDGSEYLLSASSRFMMKKWMLKIQANTGSSESRSIATMLCRDPVQDVNSSSGTCHCRVKCHCSLTNGVISTLRGQNQTGKAKEIVILTRDNAQVPQWHQGKQEDFSLTSCSDAGHRGNDTGCNGETMRERLQGSVPPCSSLSQTQDWQSSNKHRSHSFTSATYQRIKPVTLPSAGGGQDSSSSYSVTLFIGDGERPPVCKSTAVPQLCDFPQDCLSDLPLRNYASLPRPRNKSVFKKFFGKKE</sequence>
<dbReference type="CDD" id="cd10571">
    <property type="entry name" value="PH_beta_spectrin"/>
    <property type="match status" value="1"/>
</dbReference>
<keyword evidence="4" id="KW-0009">Actin-binding</keyword>
<feature type="domain" description="PH" evidence="7">
    <location>
        <begin position="2006"/>
        <end position="2114"/>
    </location>
</feature>
<feature type="compositionally biased region" description="Basic residues" evidence="6">
    <location>
        <begin position="1418"/>
        <end position="1427"/>
    </location>
</feature>
<dbReference type="OrthoDB" id="430364at2759"/>
<feature type="compositionally biased region" description="Polar residues" evidence="6">
    <location>
        <begin position="1348"/>
        <end position="1365"/>
    </location>
</feature>
<feature type="compositionally biased region" description="Basic and acidic residues" evidence="6">
    <location>
        <begin position="624"/>
        <end position="639"/>
    </location>
</feature>
<dbReference type="GeneID" id="115810338"/>
<keyword evidence="3" id="KW-0677">Repeat</keyword>
<feature type="region of interest" description="Disordered" evidence="6">
    <location>
        <begin position="541"/>
        <end position="569"/>
    </location>
</feature>
<accession>A0A6J2V741</accession>
<feature type="region of interest" description="Disordered" evidence="6">
    <location>
        <begin position="1327"/>
        <end position="1430"/>
    </location>
</feature>
<protein>
    <submittedName>
        <fullName evidence="9">Uncharacterized protein mymx</fullName>
    </submittedName>
</protein>
<feature type="compositionally biased region" description="Basic and acidic residues" evidence="6">
    <location>
        <begin position="1197"/>
        <end position="1208"/>
    </location>
</feature>
<feature type="region of interest" description="Disordered" evidence="6">
    <location>
        <begin position="1635"/>
        <end position="1655"/>
    </location>
</feature>
<dbReference type="Gene3D" id="1.20.58.60">
    <property type="match status" value="5"/>
</dbReference>
<feature type="compositionally biased region" description="Polar residues" evidence="6">
    <location>
        <begin position="1642"/>
        <end position="1655"/>
    </location>
</feature>
<dbReference type="PANTHER" id="PTHR11915">
    <property type="entry name" value="SPECTRIN/FILAMIN RELATED CYTOSKELETAL PROTEIN"/>
    <property type="match status" value="1"/>
</dbReference>
<gene>
    <name evidence="9" type="primary">mymx</name>
</gene>
<dbReference type="PROSITE" id="PS50003">
    <property type="entry name" value="PH_DOMAIN"/>
    <property type="match status" value="1"/>
</dbReference>
<dbReference type="SUPFAM" id="SSF50729">
    <property type="entry name" value="PH domain-like"/>
    <property type="match status" value="1"/>
</dbReference>
<dbReference type="GO" id="GO:0051693">
    <property type="term" value="P:actin filament capping"/>
    <property type="evidence" value="ECO:0007669"/>
    <property type="project" value="UniProtKB-KW"/>
</dbReference>
<evidence type="ECO:0000259" key="7">
    <source>
        <dbReference type="PROSITE" id="PS50003"/>
    </source>
</evidence>
<dbReference type="InterPro" id="IPR018159">
    <property type="entry name" value="Spectrin/alpha-actinin"/>
</dbReference>
<evidence type="ECO:0000256" key="3">
    <source>
        <dbReference type="ARBA" id="ARBA00022737"/>
    </source>
</evidence>
<feature type="compositionally biased region" description="Polar residues" evidence="6">
    <location>
        <begin position="1233"/>
        <end position="1249"/>
    </location>
</feature>
<organism evidence="8 9">
    <name type="scientific">Chanos chanos</name>
    <name type="common">Milkfish</name>
    <name type="synonym">Mugil chanos</name>
    <dbReference type="NCBI Taxonomy" id="29144"/>
    <lineage>
        <taxon>Eukaryota</taxon>
        <taxon>Metazoa</taxon>
        <taxon>Chordata</taxon>
        <taxon>Craniata</taxon>
        <taxon>Vertebrata</taxon>
        <taxon>Euteleostomi</taxon>
        <taxon>Actinopterygii</taxon>
        <taxon>Neopterygii</taxon>
        <taxon>Teleostei</taxon>
        <taxon>Ostariophysi</taxon>
        <taxon>Gonorynchiformes</taxon>
        <taxon>Chanidae</taxon>
        <taxon>Chanos</taxon>
    </lineage>
</organism>
<dbReference type="InParanoid" id="A0A6J2V741"/>
<name>A0A6J2V741_CHACN</name>
<feature type="coiled-coil region" evidence="5">
    <location>
        <begin position="279"/>
        <end position="306"/>
    </location>
</feature>
<keyword evidence="2" id="KW-0117">Actin capping</keyword>
<dbReference type="RefSeq" id="XP_030628129.1">
    <property type="nucleotide sequence ID" value="XM_030772269.1"/>
</dbReference>
<dbReference type="InterPro" id="IPR002017">
    <property type="entry name" value="Spectrin_repeat"/>
</dbReference>
<dbReference type="PRINTS" id="PR00683">
    <property type="entry name" value="SPECTRINPH"/>
</dbReference>